<dbReference type="AlphaFoldDB" id="A0AAN8KNI8"/>
<evidence type="ECO:0000259" key="3">
    <source>
        <dbReference type="PROSITE" id="PS50850"/>
    </source>
</evidence>
<feature type="transmembrane region" description="Helical" evidence="2">
    <location>
        <begin position="167"/>
        <end position="185"/>
    </location>
</feature>
<feature type="transmembrane region" description="Helical" evidence="2">
    <location>
        <begin position="48"/>
        <end position="70"/>
    </location>
</feature>
<dbReference type="PANTHER" id="PTHR11360">
    <property type="entry name" value="MONOCARBOXYLATE TRANSPORTER"/>
    <property type="match status" value="1"/>
</dbReference>
<evidence type="ECO:0000313" key="5">
    <source>
        <dbReference type="Proteomes" id="UP001347796"/>
    </source>
</evidence>
<organism evidence="4 5">
    <name type="scientific">Patella caerulea</name>
    <name type="common">Rayed Mediterranean limpet</name>
    <dbReference type="NCBI Taxonomy" id="87958"/>
    <lineage>
        <taxon>Eukaryota</taxon>
        <taxon>Metazoa</taxon>
        <taxon>Spiralia</taxon>
        <taxon>Lophotrochozoa</taxon>
        <taxon>Mollusca</taxon>
        <taxon>Gastropoda</taxon>
        <taxon>Patellogastropoda</taxon>
        <taxon>Patelloidea</taxon>
        <taxon>Patellidae</taxon>
        <taxon>Patella</taxon>
    </lineage>
</organism>
<dbReference type="InterPro" id="IPR050327">
    <property type="entry name" value="Proton-linked_MCT"/>
</dbReference>
<comment type="caution">
    <text evidence="4">The sequence shown here is derived from an EMBL/GenBank/DDBJ whole genome shotgun (WGS) entry which is preliminary data.</text>
</comment>
<evidence type="ECO:0000256" key="2">
    <source>
        <dbReference type="SAM" id="Phobius"/>
    </source>
</evidence>
<dbReference type="SUPFAM" id="SSF103473">
    <property type="entry name" value="MFS general substrate transporter"/>
    <property type="match status" value="1"/>
</dbReference>
<dbReference type="Pfam" id="PF07690">
    <property type="entry name" value="MFS_1"/>
    <property type="match status" value="1"/>
</dbReference>
<accession>A0AAN8KNI8</accession>
<keyword evidence="2" id="KW-0812">Transmembrane</keyword>
<dbReference type="InterPro" id="IPR036259">
    <property type="entry name" value="MFS_trans_sf"/>
</dbReference>
<protein>
    <recommendedName>
        <fullName evidence="3">Major facilitator superfamily (MFS) profile domain-containing protein</fullName>
    </recommendedName>
</protein>
<feature type="transmembrane region" description="Helical" evidence="2">
    <location>
        <begin position="7"/>
        <end position="36"/>
    </location>
</feature>
<feature type="transmembrane region" description="Helical" evidence="2">
    <location>
        <begin position="102"/>
        <end position="129"/>
    </location>
</feature>
<feature type="transmembrane region" description="Helical" evidence="2">
    <location>
        <begin position="313"/>
        <end position="335"/>
    </location>
</feature>
<feature type="transmembrane region" description="Helical" evidence="2">
    <location>
        <begin position="259"/>
        <end position="279"/>
    </location>
</feature>
<dbReference type="PANTHER" id="PTHR11360:SF284">
    <property type="entry name" value="EG:103B4.3 PROTEIN-RELATED"/>
    <property type="match status" value="1"/>
</dbReference>
<evidence type="ECO:0000313" key="4">
    <source>
        <dbReference type="EMBL" id="KAK6196068.1"/>
    </source>
</evidence>
<keyword evidence="5" id="KW-1185">Reference proteome</keyword>
<keyword evidence="2" id="KW-1133">Transmembrane helix</keyword>
<feature type="transmembrane region" description="Helical" evidence="2">
    <location>
        <begin position="136"/>
        <end position="155"/>
    </location>
</feature>
<gene>
    <name evidence="4" type="ORF">SNE40_001363</name>
</gene>
<comment type="subcellular location">
    <subcellularLocation>
        <location evidence="1">Membrane</location>
        <topology evidence="1">Multi-pass membrane protein</topology>
    </subcellularLocation>
</comment>
<sequence>MATTELWAWVVLFAAFMNVFLNGSLSYSVGVIHIALLKRFPDENVNTITWLGSLFSSMFALSGFVGSIIINIFNVRTCVVLSGLMSLIGFGLSSLVTDFKLLFLTFGLIAGCGQAMALTGSMVVVGYYFKERTGMATGIVTSGAGVSLLVFPHLTQYLIDTYNLQDTFLLLGAIGFHSVVCGALMRPTQFEIKSKFCPVCTVRKDADKMKVSSKFGSFISLPYILLLIGSTALGAALSTVYLFLPHFFKQSGSSPQEVGVSLSFMGVGGFISRILLGFLTTTTDATILLGSTFGIVGIATLFLNNLASVGSKIAYSTIFGLYTGGCWTLQHAILVEIVGLSKLSTGYGINMLLCGIGYLTGPPLLELMAMSFSDEYYVFVCAAVLLFLTSLMGFAIRLVKKSISSQSFTDEEGARDTNIKQEMIENTNLRQFERTINTGEAEQFISSTETEQ</sequence>
<name>A0AAN8KNI8_PATCE</name>
<dbReference type="GO" id="GO:0016020">
    <property type="term" value="C:membrane"/>
    <property type="evidence" value="ECO:0007669"/>
    <property type="project" value="UniProtKB-SubCell"/>
</dbReference>
<dbReference type="Gene3D" id="1.20.1250.20">
    <property type="entry name" value="MFS general substrate transporter like domains"/>
    <property type="match status" value="1"/>
</dbReference>
<dbReference type="EMBL" id="JAZGQO010000001">
    <property type="protein sequence ID" value="KAK6196068.1"/>
    <property type="molecule type" value="Genomic_DNA"/>
</dbReference>
<evidence type="ECO:0000256" key="1">
    <source>
        <dbReference type="ARBA" id="ARBA00004141"/>
    </source>
</evidence>
<dbReference type="PROSITE" id="PS50850">
    <property type="entry name" value="MFS"/>
    <property type="match status" value="1"/>
</dbReference>
<reference evidence="4 5" key="1">
    <citation type="submission" date="2024-01" db="EMBL/GenBank/DDBJ databases">
        <title>The genome of the rayed Mediterranean limpet Patella caerulea (Linnaeus, 1758).</title>
        <authorList>
            <person name="Anh-Thu Weber A."/>
            <person name="Halstead-Nussloch G."/>
        </authorList>
    </citation>
    <scope>NUCLEOTIDE SEQUENCE [LARGE SCALE GENOMIC DNA]</scope>
    <source>
        <strain evidence="4">AATW-2023a</strain>
        <tissue evidence="4">Whole specimen</tissue>
    </source>
</reference>
<feature type="transmembrane region" description="Helical" evidence="2">
    <location>
        <begin position="347"/>
        <end position="365"/>
    </location>
</feature>
<feature type="transmembrane region" description="Helical" evidence="2">
    <location>
        <begin position="218"/>
        <end position="244"/>
    </location>
</feature>
<feature type="transmembrane region" description="Helical" evidence="2">
    <location>
        <begin position="286"/>
        <end position="307"/>
    </location>
</feature>
<feature type="domain" description="Major facilitator superfamily (MFS) profile" evidence="3">
    <location>
        <begin position="11"/>
        <end position="401"/>
    </location>
</feature>
<proteinExistence type="predicted"/>
<dbReference type="Proteomes" id="UP001347796">
    <property type="component" value="Unassembled WGS sequence"/>
</dbReference>
<keyword evidence="2" id="KW-0472">Membrane</keyword>
<dbReference type="InterPro" id="IPR020846">
    <property type="entry name" value="MFS_dom"/>
</dbReference>
<dbReference type="GO" id="GO:0008028">
    <property type="term" value="F:monocarboxylic acid transmembrane transporter activity"/>
    <property type="evidence" value="ECO:0007669"/>
    <property type="project" value="TreeGrafter"/>
</dbReference>
<feature type="transmembrane region" description="Helical" evidence="2">
    <location>
        <begin position="377"/>
        <end position="399"/>
    </location>
</feature>
<feature type="transmembrane region" description="Helical" evidence="2">
    <location>
        <begin position="77"/>
        <end position="96"/>
    </location>
</feature>
<dbReference type="InterPro" id="IPR011701">
    <property type="entry name" value="MFS"/>
</dbReference>